<proteinExistence type="predicted"/>
<organism evidence="1 2">
    <name type="scientific">Euplotes crassus</name>
    <dbReference type="NCBI Taxonomy" id="5936"/>
    <lineage>
        <taxon>Eukaryota</taxon>
        <taxon>Sar</taxon>
        <taxon>Alveolata</taxon>
        <taxon>Ciliophora</taxon>
        <taxon>Intramacronucleata</taxon>
        <taxon>Spirotrichea</taxon>
        <taxon>Hypotrichia</taxon>
        <taxon>Euplotida</taxon>
        <taxon>Euplotidae</taxon>
        <taxon>Moneuplotes</taxon>
    </lineage>
</organism>
<dbReference type="AlphaFoldDB" id="A0AAD2D2P5"/>
<accession>A0AAD2D2P5</accession>
<dbReference type="Proteomes" id="UP001295684">
    <property type="component" value="Unassembled WGS sequence"/>
</dbReference>
<name>A0AAD2D2P5_EUPCR</name>
<dbReference type="EMBL" id="CAMPGE010019498">
    <property type="protein sequence ID" value="CAI2377827.1"/>
    <property type="molecule type" value="Genomic_DNA"/>
</dbReference>
<reference evidence="1" key="1">
    <citation type="submission" date="2023-07" db="EMBL/GenBank/DDBJ databases">
        <authorList>
            <consortium name="AG Swart"/>
            <person name="Singh M."/>
            <person name="Singh A."/>
            <person name="Seah K."/>
            <person name="Emmerich C."/>
        </authorList>
    </citation>
    <scope>NUCLEOTIDE SEQUENCE</scope>
    <source>
        <strain evidence="1">DP1</strain>
    </source>
</reference>
<keyword evidence="2" id="KW-1185">Reference proteome</keyword>
<evidence type="ECO:0000313" key="1">
    <source>
        <dbReference type="EMBL" id="CAI2377827.1"/>
    </source>
</evidence>
<protein>
    <submittedName>
        <fullName evidence="1">Uncharacterized protein</fullName>
    </submittedName>
</protein>
<comment type="caution">
    <text evidence="1">The sequence shown here is derived from an EMBL/GenBank/DDBJ whole genome shotgun (WGS) entry which is preliminary data.</text>
</comment>
<evidence type="ECO:0000313" key="2">
    <source>
        <dbReference type="Proteomes" id="UP001295684"/>
    </source>
</evidence>
<gene>
    <name evidence="1" type="ORF">ECRASSUSDP1_LOCUS19217</name>
</gene>
<sequence length="235" mass="27736">MNKTQAPYGDQMKFCDLSQLPLKQAFIDKTMDKDAFADFLHLKTKVTQNISKCLEQASSKRIANSRRKHGYFQKHFLERQREKWERKKLTSKKNKIFVKSHAQHLSPFSSRPNEKFLLNLPMAMPKTRHREGDGLSPIGDRHFYSRVRSTKYSQQKEFYLNSFLHYNPKPIQKERKAVTRKKDLRLHHPSMENTFIGRSLKSEGKIPKFFSAKNSVATVLKVNHLRRPKRSHQVL</sequence>